<name>A0AAN8JBB0_PATCE</name>
<evidence type="ECO:0000259" key="1">
    <source>
        <dbReference type="Pfam" id="PF00685"/>
    </source>
</evidence>
<dbReference type="AlphaFoldDB" id="A0AAN8JBB0"/>
<protein>
    <recommendedName>
        <fullName evidence="1">Sulfotransferase domain-containing protein</fullName>
    </recommendedName>
</protein>
<sequence length="430" mass="50940">MYSSYICVQQQPFTLRKVLAKINVKSWYREFMEKLIENQLKQKTVLKQKNDGVEDEVLKHVGEPEAAKKIGVLENKRNIDYSIYSDVLSMQKPKYKTNYKNPCWELTVDNATRVRCLPYFHLVGVDKCGTTDLWKRMVQHPQILPNAGNVGKSTMWWSWRRFGFDVWSKGRTPWTFEKYMNQFDAAARKIESFAVKTRNNEDDFHPLITGDGSPTVFWDFTGWNLMPQNKDKTADNALLTPHALHHLLPKSYFLLIFRNPTERSYSDYLYWDRNADKKSAEIFHHGVIRSIKLFEDCKKINTLKSCLYDKELHMSMPVRILVGMYVVYLKEWFKVFEKDRFLIIKNEEYSKDIKTHVQRIFQYLGLDTLSDEGMEKIAKQSRKNDQSMKKKAIGPMWQETRQILDDLYGSYNEELAEFLADNKYLWKDDP</sequence>
<dbReference type="InterPro" id="IPR027417">
    <property type="entry name" value="P-loop_NTPase"/>
</dbReference>
<dbReference type="GO" id="GO:0050659">
    <property type="term" value="F:N-acetylgalactosamine 4-sulfate 6-O-sulfotransferase activity"/>
    <property type="evidence" value="ECO:0007669"/>
    <property type="project" value="TreeGrafter"/>
</dbReference>
<organism evidence="2 3">
    <name type="scientific">Patella caerulea</name>
    <name type="common">Rayed Mediterranean limpet</name>
    <dbReference type="NCBI Taxonomy" id="87958"/>
    <lineage>
        <taxon>Eukaryota</taxon>
        <taxon>Metazoa</taxon>
        <taxon>Spiralia</taxon>
        <taxon>Lophotrochozoa</taxon>
        <taxon>Mollusca</taxon>
        <taxon>Gastropoda</taxon>
        <taxon>Patellogastropoda</taxon>
        <taxon>Patelloidea</taxon>
        <taxon>Patellidae</taxon>
        <taxon>Patella</taxon>
    </lineage>
</organism>
<dbReference type="Pfam" id="PF00685">
    <property type="entry name" value="Sulfotransfer_1"/>
    <property type="match status" value="1"/>
</dbReference>
<dbReference type="Proteomes" id="UP001347796">
    <property type="component" value="Unassembled WGS sequence"/>
</dbReference>
<dbReference type="InterPro" id="IPR000863">
    <property type="entry name" value="Sulfotransferase_dom"/>
</dbReference>
<dbReference type="PANTHER" id="PTHR15723">
    <property type="entry name" value="CARBOHYDRATE SULFOTRANSFERASE 15"/>
    <property type="match status" value="1"/>
</dbReference>
<keyword evidence="3" id="KW-1185">Reference proteome</keyword>
<accession>A0AAN8JBB0</accession>
<dbReference type="SUPFAM" id="SSF52540">
    <property type="entry name" value="P-loop containing nucleoside triphosphate hydrolases"/>
    <property type="match status" value="1"/>
</dbReference>
<dbReference type="EMBL" id="JAZGQO010000014">
    <property type="protein sequence ID" value="KAK6171289.1"/>
    <property type="molecule type" value="Genomic_DNA"/>
</dbReference>
<dbReference type="PANTHER" id="PTHR15723:SF0">
    <property type="entry name" value="CARBOHYDRATE SULFOTRANSFERASE 15"/>
    <property type="match status" value="1"/>
</dbReference>
<dbReference type="InterPro" id="IPR052654">
    <property type="entry name" value="CS_Sulfotransferase"/>
</dbReference>
<reference evidence="2 3" key="1">
    <citation type="submission" date="2024-01" db="EMBL/GenBank/DDBJ databases">
        <title>The genome of the rayed Mediterranean limpet Patella caerulea (Linnaeus, 1758).</title>
        <authorList>
            <person name="Anh-Thu Weber A."/>
            <person name="Halstead-Nussloch G."/>
        </authorList>
    </citation>
    <scope>NUCLEOTIDE SEQUENCE [LARGE SCALE GENOMIC DNA]</scope>
    <source>
        <strain evidence="2">AATW-2023a</strain>
        <tissue evidence="2">Whole specimen</tissue>
    </source>
</reference>
<dbReference type="Gene3D" id="3.40.50.300">
    <property type="entry name" value="P-loop containing nucleotide triphosphate hydrolases"/>
    <property type="match status" value="1"/>
</dbReference>
<feature type="domain" description="Sulfotransferase" evidence="1">
    <location>
        <begin position="122"/>
        <end position="387"/>
    </location>
</feature>
<dbReference type="GO" id="GO:0019319">
    <property type="term" value="P:hexose biosynthetic process"/>
    <property type="evidence" value="ECO:0007669"/>
    <property type="project" value="TreeGrafter"/>
</dbReference>
<evidence type="ECO:0000313" key="3">
    <source>
        <dbReference type="Proteomes" id="UP001347796"/>
    </source>
</evidence>
<gene>
    <name evidence="2" type="ORF">SNE40_019511</name>
</gene>
<comment type="caution">
    <text evidence="2">The sequence shown here is derived from an EMBL/GenBank/DDBJ whole genome shotgun (WGS) entry which is preliminary data.</text>
</comment>
<evidence type="ECO:0000313" key="2">
    <source>
        <dbReference type="EMBL" id="KAK6171289.1"/>
    </source>
</evidence>
<proteinExistence type="predicted"/>